<evidence type="ECO:0000256" key="1">
    <source>
        <dbReference type="SAM" id="Phobius"/>
    </source>
</evidence>
<organism evidence="2 3">
    <name type="scientific">Candidatus Nitrosoglobus terrae</name>
    <dbReference type="NCBI Taxonomy" id="1630141"/>
    <lineage>
        <taxon>Bacteria</taxon>
        <taxon>Pseudomonadati</taxon>
        <taxon>Pseudomonadota</taxon>
        <taxon>Gammaproteobacteria</taxon>
        <taxon>Chromatiales</taxon>
        <taxon>Chromatiaceae</taxon>
        <taxon>Candidatus Nitrosoglobus</taxon>
    </lineage>
</organism>
<dbReference type="Proteomes" id="UP000243679">
    <property type="component" value="Chromosome"/>
</dbReference>
<keyword evidence="3" id="KW-1185">Reference proteome</keyword>
<gene>
    <name evidence="2" type="ORF">TAO_1500</name>
</gene>
<dbReference type="InterPro" id="IPR024079">
    <property type="entry name" value="MetalloPept_cat_dom_sf"/>
</dbReference>
<dbReference type="NCBIfam" id="TIGR02595">
    <property type="entry name" value="PEP_CTERM"/>
    <property type="match status" value="1"/>
</dbReference>
<name>A0A1Q2SP12_9GAMM</name>
<sequence>MEITFLRKNIILNCYHLLSMQFQRFVHEISFILTFTIAIWSLSVSTAQATIVFNITYDDMVNHTGIGFDDPIFGAERRNTLNAVFDYLNTVIDSNGTLDYEVKDSNNLPNSSNLAAGSSLYFPSLNGFQDGLAFDHIMTGIDPYPSSYDGLVTFNFGKNWNSSLDTPAANQYDLYSVALHEITHALGFRTLLNEAGNSQISDSNPGVFTTWDSHLVLGDGDPLFNSAGKFIGSTTDLVSNDIYFSGTEANLANGGKPVQVYAPSTWSASSLAHLDVSSDLMYPFSFRGEEKRQYSPIDLGILQDLGYTLYSDLTQIHDIPEPSSLVLFMMGGILLLSLYFRKLSKPPILFNRII</sequence>
<feature type="transmembrane region" description="Helical" evidence="1">
    <location>
        <begin position="25"/>
        <end position="43"/>
    </location>
</feature>
<keyword evidence="1" id="KW-0472">Membrane</keyword>
<keyword evidence="1" id="KW-0812">Transmembrane</keyword>
<keyword evidence="1" id="KW-1133">Transmembrane helix</keyword>
<dbReference type="SUPFAM" id="SSF55486">
    <property type="entry name" value="Metalloproteases ('zincins'), catalytic domain"/>
    <property type="match status" value="2"/>
</dbReference>
<protein>
    <submittedName>
        <fullName evidence="2">Hypothetical conserved protein</fullName>
    </submittedName>
</protein>
<dbReference type="Gene3D" id="3.40.390.10">
    <property type="entry name" value="Collagenase (Catalytic Domain)"/>
    <property type="match status" value="1"/>
</dbReference>
<dbReference type="KEGG" id="ntt:TAO_1500"/>
<dbReference type="RefSeq" id="WP_096527368.1">
    <property type="nucleotide sequence ID" value="NZ_AP014836.1"/>
</dbReference>
<dbReference type="EMBL" id="AP014836">
    <property type="protein sequence ID" value="BAW80870.1"/>
    <property type="molecule type" value="Genomic_DNA"/>
</dbReference>
<dbReference type="GO" id="GO:0008237">
    <property type="term" value="F:metallopeptidase activity"/>
    <property type="evidence" value="ECO:0007669"/>
    <property type="project" value="InterPro"/>
</dbReference>
<accession>A0A1Q2SP12</accession>
<reference evidence="2 3" key="1">
    <citation type="journal article" date="2017" name="ISME J.">
        <title>An acid-tolerant ammonia-oxidizing ?-proteobacterium from soil.</title>
        <authorList>
            <person name="Hayatsu M."/>
            <person name="Tago K."/>
            <person name="Uchiyama I."/>
            <person name="Toyoda A."/>
            <person name="Wang Y."/>
            <person name="Shimomura Y."/>
            <person name="Okubo T."/>
            <person name="Kurisu F."/>
            <person name="Hirono Y."/>
            <person name="Nonaka K."/>
            <person name="Akiyama H."/>
            <person name="Itoh T."/>
            <person name="Takami H."/>
        </authorList>
    </citation>
    <scope>NUCLEOTIDE SEQUENCE [LARGE SCALE GENOMIC DNA]</scope>
    <source>
        <strain evidence="2 3">TAO100</strain>
    </source>
</reference>
<evidence type="ECO:0000313" key="2">
    <source>
        <dbReference type="EMBL" id="BAW80870.1"/>
    </source>
</evidence>
<dbReference type="AlphaFoldDB" id="A0A1Q2SP12"/>
<proteinExistence type="predicted"/>
<dbReference type="InterPro" id="IPR013424">
    <property type="entry name" value="Ice-binding_C"/>
</dbReference>
<evidence type="ECO:0000313" key="3">
    <source>
        <dbReference type="Proteomes" id="UP000243679"/>
    </source>
</evidence>